<dbReference type="CDD" id="cd04818">
    <property type="entry name" value="PA_subtilisin_1"/>
    <property type="match status" value="1"/>
</dbReference>
<proteinExistence type="inferred from homology"/>
<comment type="similarity">
    <text evidence="3">Belongs to the peptidase M36 family.</text>
</comment>
<dbReference type="Gene3D" id="2.60.40.10">
    <property type="entry name" value="Immunoglobulins"/>
    <property type="match status" value="1"/>
</dbReference>
<evidence type="ECO:0000256" key="3">
    <source>
        <dbReference type="ARBA" id="ARBA00006006"/>
    </source>
</evidence>
<dbReference type="AlphaFoldDB" id="A0A8J8FE44"/>
<keyword evidence="5" id="KW-0645">Protease</keyword>
<evidence type="ECO:0000259" key="14">
    <source>
        <dbReference type="Pfam" id="PF07504"/>
    </source>
</evidence>
<feature type="chain" id="PRO_5035175067" evidence="12">
    <location>
        <begin position="30"/>
        <end position="965"/>
    </location>
</feature>
<name>A0A8J8FE44_9BACT</name>
<dbReference type="InterPro" id="IPR046450">
    <property type="entry name" value="PA_dom_sf"/>
</dbReference>
<evidence type="ECO:0000256" key="6">
    <source>
        <dbReference type="ARBA" id="ARBA00022723"/>
    </source>
</evidence>
<evidence type="ECO:0000256" key="7">
    <source>
        <dbReference type="ARBA" id="ARBA00022729"/>
    </source>
</evidence>
<dbReference type="InterPro" id="IPR027268">
    <property type="entry name" value="Peptidase_M4/M1_CTD_sf"/>
</dbReference>
<keyword evidence="9" id="KW-0862">Zinc</keyword>
<dbReference type="GO" id="GO:0004222">
    <property type="term" value="F:metalloendopeptidase activity"/>
    <property type="evidence" value="ECO:0007669"/>
    <property type="project" value="InterPro"/>
</dbReference>
<protein>
    <submittedName>
        <fullName evidence="16">T9SS type A sorting domain-containing protein</fullName>
    </submittedName>
</protein>
<comment type="cofactor">
    <cofactor evidence="1">
        <name>Zn(2+)</name>
        <dbReference type="ChEBI" id="CHEBI:29105"/>
    </cofactor>
</comment>
<evidence type="ECO:0000313" key="16">
    <source>
        <dbReference type="EMBL" id="NNV56396.1"/>
    </source>
</evidence>
<feature type="signal peptide" evidence="12">
    <location>
        <begin position="1"/>
        <end position="29"/>
    </location>
</feature>
<keyword evidence="10" id="KW-0482">Metalloprotease</keyword>
<dbReference type="InterPro" id="IPR013783">
    <property type="entry name" value="Ig-like_fold"/>
</dbReference>
<dbReference type="EMBL" id="WHPF01000008">
    <property type="protein sequence ID" value="NNV56396.1"/>
    <property type="molecule type" value="Genomic_DNA"/>
</dbReference>
<dbReference type="Gene3D" id="3.10.170.10">
    <property type="match status" value="2"/>
</dbReference>
<dbReference type="InterPro" id="IPR026444">
    <property type="entry name" value="Secre_tail"/>
</dbReference>
<feature type="domain" description="FTP" evidence="14">
    <location>
        <begin position="52"/>
        <end position="100"/>
    </location>
</feature>
<keyword evidence="7 12" id="KW-0732">Signal</keyword>
<dbReference type="SUPFAM" id="SSF52025">
    <property type="entry name" value="PA domain"/>
    <property type="match status" value="1"/>
</dbReference>
<evidence type="ECO:0000256" key="11">
    <source>
        <dbReference type="ARBA" id="ARBA00023145"/>
    </source>
</evidence>
<evidence type="ECO:0000256" key="2">
    <source>
        <dbReference type="ARBA" id="ARBA00004613"/>
    </source>
</evidence>
<keyword evidence="8" id="KW-0378">Hydrolase</keyword>
<dbReference type="Gene3D" id="1.10.390.10">
    <property type="entry name" value="Neutral Protease Domain 2"/>
    <property type="match status" value="1"/>
</dbReference>
<comment type="subcellular location">
    <subcellularLocation>
        <location evidence="2">Secreted</location>
    </subcellularLocation>
</comment>
<evidence type="ECO:0000256" key="9">
    <source>
        <dbReference type="ARBA" id="ARBA00022833"/>
    </source>
</evidence>
<evidence type="ECO:0000256" key="8">
    <source>
        <dbReference type="ARBA" id="ARBA00022801"/>
    </source>
</evidence>
<dbReference type="CDD" id="cd09596">
    <property type="entry name" value="M36"/>
    <property type="match status" value="1"/>
</dbReference>
<evidence type="ECO:0000256" key="5">
    <source>
        <dbReference type="ARBA" id="ARBA00022670"/>
    </source>
</evidence>
<dbReference type="InterPro" id="IPR001842">
    <property type="entry name" value="Peptidase_M36"/>
</dbReference>
<dbReference type="Pfam" id="PF18962">
    <property type="entry name" value="Por_Secre_tail"/>
    <property type="match status" value="1"/>
</dbReference>
<dbReference type="Pfam" id="PF07504">
    <property type="entry name" value="FTP"/>
    <property type="match status" value="1"/>
</dbReference>
<dbReference type="PANTHER" id="PTHR33478">
    <property type="entry name" value="EXTRACELLULAR METALLOPROTEINASE MEP"/>
    <property type="match status" value="1"/>
</dbReference>
<evidence type="ECO:0000256" key="10">
    <source>
        <dbReference type="ARBA" id="ARBA00023049"/>
    </source>
</evidence>
<comment type="caution">
    <text evidence="16">The sequence shown here is derived from an EMBL/GenBank/DDBJ whole genome shotgun (WGS) entry which is preliminary data.</text>
</comment>
<dbReference type="InterPro" id="IPR050371">
    <property type="entry name" value="Fungal_virulence_M36"/>
</dbReference>
<reference evidence="16" key="1">
    <citation type="submission" date="2019-10" db="EMBL/GenBank/DDBJ databases">
        <title>Draft genome sequence of Panacibacter sp. KCS-6.</title>
        <authorList>
            <person name="Yim K.J."/>
        </authorList>
    </citation>
    <scope>NUCLEOTIDE SEQUENCE</scope>
    <source>
        <strain evidence="16">KCS-6</strain>
    </source>
</reference>
<evidence type="ECO:0000259" key="15">
    <source>
        <dbReference type="Pfam" id="PF18962"/>
    </source>
</evidence>
<keyword evidence="11" id="KW-0865">Zymogen</keyword>
<dbReference type="Pfam" id="PF02128">
    <property type="entry name" value="Peptidase_M36"/>
    <property type="match status" value="1"/>
</dbReference>
<evidence type="ECO:0000259" key="13">
    <source>
        <dbReference type="Pfam" id="PF02225"/>
    </source>
</evidence>
<dbReference type="InterPro" id="IPR003137">
    <property type="entry name" value="PA_domain"/>
</dbReference>
<dbReference type="PRINTS" id="PR00999">
    <property type="entry name" value="FUNGALYSIN"/>
</dbReference>
<evidence type="ECO:0000256" key="4">
    <source>
        <dbReference type="ARBA" id="ARBA00022525"/>
    </source>
</evidence>
<evidence type="ECO:0000256" key="1">
    <source>
        <dbReference type="ARBA" id="ARBA00001947"/>
    </source>
</evidence>
<evidence type="ECO:0000313" key="17">
    <source>
        <dbReference type="Proteomes" id="UP000598971"/>
    </source>
</evidence>
<feature type="domain" description="PA" evidence="13">
    <location>
        <begin position="462"/>
        <end position="554"/>
    </location>
</feature>
<dbReference type="GO" id="GO:0005615">
    <property type="term" value="C:extracellular space"/>
    <property type="evidence" value="ECO:0007669"/>
    <property type="project" value="InterPro"/>
</dbReference>
<keyword evidence="17" id="KW-1185">Reference proteome</keyword>
<dbReference type="GO" id="GO:0006508">
    <property type="term" value="P:proteolysis"/>
    <property type="evidence" value="ECO:0007669"/>
    <property type="project" value="UniProtKB-KW"/>
</dbReference>
<organism evidence="16 17">
    <name type="scientific">Limnovirga soli</name>
    <dbReference type="NCBI Taxonomy" id="2656915"/>
    <lineage>
        <taxon>Bacteria</taxon>
        <taxon>Pseudomonadati</taxon>
        <taxon>Bacteroidota</taxon>
        <taxon>Chitinophagia</taxon>
        <taxon>Chitinophagales</taxon>
        <taxon>Chitinophagaceae</taxon>
        <taxon>Limnovirga</taxon>
    </lineage>
</organism>
<dbReference type="RefSeq" id="WP_171608333.1">
    <property type="nucleotide sequence ID" value="NZ_WHPF01000008.1"/>
</dbReference>
<feature type="domain" description="Secretion system C-terminal sorting" evidence="15">
    <location>
        <begin position="895"/>
        <end position="964"/>
    </location>
</feature>
<evidence type="ECO:0000256" key="12">
    <source>
        <dbReference type="SAM" id="SignalP"/>
    </source>
</evidence>
<accession>A0A8J8FE44</accession>
<dbReference type="Pfam" id="PF02225">
    <property type="entry name" value="PA"/>
    <property type="match status" value="1"/>
</dbReference>
<keyword evidence="6" id="KW-0479">Metal-binding</keyword>
<dbReference type="NCBIfam" id="TIGR04183">
    <property type="entry name" value="Por_Secre_tail"/>
    <property type="match status" value="1"/>
</dbReference>
<keyword evidence="4" id="KW-0964">Secreted</keyword>
<dbReference type="GO" id="GO:0008270">
    <property type="term" value="F:zinc ion binding"/>
    <property type="evidence" value="ECO:0007669"/>
    <property type="project" value="InterPro"/>
</dbReference>
<dbReference type="Proteomes" id="UP000598971">
    <property type="component" value="Unassembled WGS sequence"/>
</dbReference>
<gene>
    <name evidence="16" type="ORF">GD597_13075</name>
</gene>
<sequence length="965" mass="102865">MNKHYSIKRTALLLVIAVLAISKSFSQQVANAKALVERNAAKIGLNANDLKNYRISDAYADKSSGLTYVYLQQTFKGIDVFNAIQTVAFKNEKAVSVTGARIGNMEALVNSKEGLAGVTAADAIKAAASHLKLATPSAMMPIKQMNAFKEIEFSNMGISSTNIKSKLLWVPDEISNKMSLSWQVQMQPKGLADLWYVNVDAQKGDILNKINLNIVCNWTTPRRVSAMRDISADITMAQDDNSSALVSSTKYRVIPFPAESPIHPGGAAAIVTNPWSLAGTGNNATTLQWHDNGTTTFDSTKGNNVLAQEDRNGNNGTGKLVKSTTVLPNLTFTNKVNFTKAPTTSANQKFAITNLFYWNNIMHDISYQYGFDEVSGNFQANNLGRGGNGNDFVFADAQDGSGTNNANFSTPNDGNNPRMQMFLFDGIASTTINQPTAFQGVKTSVESAFSTNNKLISVGTKTANVVYFNDDIAGTTHGACSAAANPVTLSGKIALIDRGTCGFTVKVKNAQLAGAIAAIVVDNIPGEYPIAMGGTDNTITIPAVMVSYETGDTIKSYLNTSVVVNATLKGGVSIDGDLDNGVISHEYTHGISNRLTGGPSNSSCLTNKEQMGEGWSDYFALMVTKKWSTATINDGANASPIGTYVVGQPITGGGIRNYPYSTNFAVNPWTYDSLPATGGEVHNIGEVWCNALWEMTWGIIQTAGINTNIYNASGAGGNSIALKLVTQGMKLQPCKPGFIDGRDAILKADTLLYGGVHSAAIWKAFAKRGMGIFASQGLSSSYTDGVADYTEPPAPPTANKGDLYVYKQSTSALLQWQNVANMTGNSFTVERSTNGVNYEVIGTVKAGKNANDMNTFTDVNPANGTNYYRLTQAAIGSDIHSAVRSINFTGVHITPNPAKDNITITIGDNVKALKVTLVTAAGKQIASYNMNSSVLNIKLPAIAPGMYFVKITGDGFTSTNKLIIQ</sequence>
<dbReference type="PANTHER" id="PTHR33478:SF1">
    <property type="entry name" value="EXTRACELLULAR METALLOPROTEINASE MEP"/>
    <property type="match status" value="1"/>
</dbReference>
<dbReference type="SUPFAM" id="SSF55486">
    <property type="entry name" value="Metalloproteases ('zincins'), catalytic domain"/>
    <property type="match status" value="1"/>
</dbReference>
<dbReference type="InterPro" id="IPR011096">
    <property type="entry name" value="FTP_domain"/>
</dbReference>